<evidence type="ECO:0000256" key="1">
    <source>
        <dbReference type="SAM" id="MobiDB-lite"/>
    </source>
</evidence>
<gene>
    <name evidence="3" type="ORF">SAMN02745110_01184</name>
</gene>
<sequence length="239" mass="27600">MTKQQARKNRLKKIKLLVFIWVIFIMAVGAGVFLYIKNYKKIKDAVDKKNNKIYETNSIPEVNELMGTYLKALTECDQETLMKCTTDPSAFMDMTDYKNRADKVRGYSDINCYTVEGLNDSDIICFVIAKVTLKDVESTPKDIICSYLVKQDGKYVIDSGLSTEKIDFMNEKIREKDIQALYKKVKADEDKCLKEDETLRKFYEEIGNGGNKTEDISKKKTEEMSEEKSEDKSEEKSKK</sequence>
<accession>A0A1T4MF13</accession>
<keyword evidence="2" id="KW-1133">Transmembrane helix</keyword>
<evidence type="ECO:0000313" key="3">
    <source>
        <dbReference type="EMBL" id="SJZ65354.1"/>
    </source>
</evidence>
<reference evidence="3 4" key="1">
    <citation type="submission" date="2017-02" db="EMBL/GenBank/DDBJ databases">
        <authorList>
            <person name="Peterson S.W."/>
        </authorList>
    </citation>
    <scope>NUCLEOTIDE SEQUENCE [LARGE SCALE GENOMIC DNA]</scope>
    <source>
        <strain evidence="3 4">ATCC 17233</strain>
    </source>
</reference>
<protein>
    <submittedName>
        <fullName evidence="3">Uncharacterized protein</fullName>
    </submittedName>
</protein>
<evidence type="ECO:0000313" key="4">
    <source>
        <dbReference type="Proteomes" id="UP000189857"/>
    </source>
</evidence>
<dbReference type="AlphaFoldDB" id="A0A1T4MF13"/>
<feature type="transmembrane region" description="Helical" evidence="2">
    <location>
        <begin position="16"/>
        <end position="36"/>
    </location>
</feature>
<dbReference type="Proteomes" id="UP000189857">
    <property type="component" value="Unassembled WGS sequence"/>
</dbReference>
<keyword evidence="2" id="KW-0472">Membrane</keyword>
<dbReference type="RefSeq" id="WP_078787031.1">
    <property type="nucleotide sequence ID" value="NZ_FMTO01000006.1"/>
</dbReference>
<feature type="region of interest" description="Disordered" evidence="1">
    <location>
        <begin position="207"/>
        <end position="239"/>
    </location>
</feature>
<proteinExistence type="predicted"/>
<dbReference type="OrthoDB" id="1690999at2"/>
<feature type="compositionally biased region" description="Basic and acidic residues" evidence="1">
    <location>
        <begin position="212"/>
        <end position="239"/>
    </location>
</feature>
<keyword evidence="2" id="KW-0812">Transmembrane</keyword>
<keyword evidence="4" id="KW-1185">Reference proteome</keyword>
<name>A0A1T4MF13_9FIRM</name>
<evidence type="ECO:0000256" key="2">
    <source>
        <dbReference type="SAM" id="Phobius"/>
    </source>
</evidence>
<dbReference type="EMBL" id="FUXA01000007">
    <property type="protein sequence ID" value="SJZ65354.1"/>
    <property type="molecule type" value="Genomic_DNA"/>
</dbReference>
<organism evidence="3 4">
    <name type="scientific">Eubacterium ruminantium</name>
    <dbReference type="NCBI Taxonomy" id="42322"/>
    <lineage>
        <taxon>Bacteria</taxon>
        <taxon>Bacillati</taxon>
        <taxon>Bacillota</taxon>
        <taxon>Clostridia</taxon>
        <taxon>Eubacteriales</taxon>
        <taxon>Eubacteriaceae</taxon>
        <taxon>Eubacterium</taxon>
    </lineage>
</organism>